<dbReference type="Pfam" id="PF00483">
    <property type="entry name" value="NTP_transferase"/>
    <property type="match status" value="1"/>
</dbReference>
<dbReference type="SUPFAM" id="SSF159283">
    <property type="entry name" value="Guanosine diphospho-D-mannose pyrophosphorylase/mannose-6-phosphate isomerase linker domain"/>
    <property type="match status" value="1"/>
</dbReference>
<dbReference type="InterPro" id="IPR005835">
    <property type="entry name" value="NTP_transferase_dom"/>
</dbReference>
<organism evidence="3 4">
    <name type="scientific">Aeromicrobium alkaliterrae</name>
    <dbReference type="NCBI Taxonomy" id="302168"/>
    <lineage>
        <taxon>Bacteria</taxon>
        <taxon>Bacillati</taxon>
        <taxon>Actinomycetota</taxon>
        <taxon>Actinomycetes</taxon>
        <taxon>Propionibacteriales</taxon>
        <taxon>Nocardioidaceae</taxon>
        <taxon>Aeromicrobium</taxon>
    </lineage>
</organism>
<dbReference type="Proteomes" id="UP001501057">
    <property type="component" value="Unassembled WGS sequence"/>
</dbReference>
<dbReference type="Pfam" id="PF22640">
    <property type="entry name" value="ManC_GMP_beta-helix"/>
    <property type="match status" value="1"/>
</dbReference>
<dbReference type="EMBL" id="BAAAME010000003">
    <property type="protein sequence ID" value="GAA1735739.1"/>
    <property type="molecule type" value="Genomic_DNA"/>
</dbReference>
<sequence>MSPIRGPGPPPTTTLTTVTSRPALDDLHAIVPAGGSGTRLWPLSRQARPKFLLDLLGDGRTLLQQTWDRLEDLVGPDRIHVVTGIAHTSGVREQLPDLSHLVVEPSPRDSMPAIAVAAAIIAETDPDAIIGSFAADHVIDDHAAFADAVAQAVVAARTGLLVTIGITPASPSTAFGYIEGGDPLEVDGAPAALTVRRFVEKPDLPTAQEYVASGAFSWNAGMFVVRASVLLDHLARLQPTLHDGVREIARSWRTAQQDLVLARIWPTLTKIAIDHAIAEPVSLEGGMAVVPGRFGWDDIGDFAALADVGAASSPGTIFVDADGLVISGDDTTVAVVGLHDVVIARTADALLVTTREHSQRVKEVSAALQELGRADLQ</sequence>
<evidence type="ECO:0000259" key="1">
    <source>
        <dbReference type="Pfam" id="PF00483"/>
    </source>
</evidence>
<dbReference type="CDD" id="cd02509">
    <property type="entry name" value="GDP-M1P_Guanylyltransferase"/>
    <property type="match status" value="1"/>
</dbReference>
<reference evidence="4" key="1">
    <citation type="journal article" date="2019" name="Int. J. Syst. Evol. Microbiol.">
        <title>The Global Catalogue of Microorganisms (GCM) 10K type strain sequencing project: providing services to taxonomists for standard genome sequencing and annotation.</title>
        <authorList>
            <consortium name="The Broad Institute Genomics Platform"/>
            <consortium name="The Broad Institute Genome Sequencing Center for Infectious Disease"/>
            <person name="Wu L."/>
            <person name="Ma J."/>
        </authorList>
    </citation>
    <scope>NUCLEOTIDE SEQUENCE [LARGE SCALE GENOMIC DNA]</scope>
    <source>
        <strain evidence="4">JCM 13518</strain>
    </source>
</reference>
<keyword evidence="3" id="KW-0808">Transferase</keyword>
<comment type="caution">
    <text evidence="3">The sequence shown here is derived from an EMBL/GenBank/DDBJ whole genome shotgun (WGS) entry which is preliminary data.</text>
</comment>
<evidence type="ECO:0000259" key="2">
    <source>
        <dbReference type="Pfam" id="PF22640"/>
    </source>
</evidence>
<dbReference type="PANTHER" id="PTHR46390">
    <property type="entry name" value="MANNOSE-1-PHOSPHATE GUANYLYLTRANSFERASE"/>
    <property type="match status" value="1"/>
</dbReference>
<proteinExistence type="predicted"/>
<evidence type="ECO:0000313" key="4">
    <source>
        <dbReference type="Proteomes" id="UP001501057"/>
    </source>
</evidence>
<protein>
    <submittedName>
        <fullName evidence="3">Mannose-1-phosphate guanylyltransferase</fullName>
    </submittedName>
</protein>
<dbReference type="PANTHER" id="PTHR46390:SF1">
    <property type="entry name" value="MANNOSE-1-PHOSPHATE GUANYLYLTRANSFERASE"/>
    <property type="match status" value="1"/>
</dbReference>
<dbReference type="GO" id="GO:0016779">
    <property type="term" value="F:nucleotidyltransferase activity"/>
    <property type="evidence" value="ECO:0007669"/>
    <property type="project" value="UniProtKB-KW"/>
</dbReference>
<dbReference type="Gene3D" id="3.90.550.10">
    <property type="entry name" value="Spore Coat Polysaccharide Biosynthesis Protein SpsA, Chain A"/>
    <property type="match status" value="1"/>
</dbReference>
<keyword evidence="3" id="KW-0548">Nucleotidyltransferase</keyword>
<feature type="domain" description="Nucleotidyl transferase" evidence="1">
    <location>
        <begin position="29"/>
        <end position="309"/>
    </location>
</feature>
<accession>A0ABP4VRL9</accession>
<gene>
    <name evidence="3" type="ORF">GCM10009710_15220</name>
</gene>
<dbReference type="InterPro" id="IPR049577">
    <property type="entry name" value="GMPP_N"/>
</dbReference>
<keyword evidence="4" id="KW-1185">Reference proteome</keyword>
<feature type="domain" description="MannoseP isomerase/GMP-like beta-helix" evidence="2">
    <location>
        <begin position="317"/>
        <end position="364"/>
    </location>
</feature>
<dbReference type="InterPro" id="IPR029044">
    <property type="entry name" value="Nucleotide-diphossugar_trans"/>
</dbReference>
<dbReference type="InterPro" id="IPR051161">
    <property type="entry name" value="Mannose-6P_isomerase_type2"/>
</dbReference>
<evidence type="ECO:0000313" key="3">
    <source>
        <dbReference type="EMBL" id="GAA1735739.1"/>
    </source>
</evidence>
<dbReference type="InterPro" id="IPR054566">
    <property type="entry name" value="ManC/GMP-like_b-helix"/>
</dbReference>
<dbReference type="SUPFAM" id="SSF53448">
    <property type="entry name" value="Nucleotide-diphospho-sugar transferases"/>
    <property type="match status" value="1"/>
</dbReference>
<name>A0ABP4VRL9_9ACTN</name>